<dbReference type="SUPFAM" id="SSF53335">
    <property type="entry name" value="S-adenosyl-L-methionine-dependent methyltransferases"/>
    <property type="match status" value="1"/>
</dbReference>
<dbReference type="InterPro" id="IPR029063">
    <property type="entry name" value="SAM-dependent_MTases_sf"/>
</dbReference>
<dbReference type="EMBL" id="JAFEKC020000015">
    <property type="protein sequence ID" value="KAK0510393.1"/>
    <property type="molecule type" value="Genomic_DNA"/>
</dbReference>
<name>A0AA39QWC6_9LECA</name>
<gene>
    <name evidence="2" type="ORF">JMJ35_006825</name>
</gene>
<dbReference type="PANTHER" id="PTHR43591">
    <property type="entry name" value="METHYLTRANSFERASE"/>
    <property type="match status" value="1"/>
</dbReference>
<reference evidence="2" key="1">
    <citation type="submission" date="2023-03" db="EMBL/GenBank/DDBJ databases">
        <title>Complete genome of Cladonia borealis.</title>
        <authorList>
            <person name="Park H."/>
        </authorList>
    </citation>
    <scope>NUCLEOTIDE SEQUENCE</scope>
    <source>
        <strain evidence="2">ANT050790</strain>
    </source>
</reference>
<feature type="domain" description="Methyltransferase type 12" evidence="1">
    <location>
        <begin position="87"/>
        <end position="181"/>
    </location>
</feature>
<evidence type="ECO:0000313" key="3">
    <source>
        <dbReference type="Proteomes" id="UP001166286"/>
    </source>
</evidence>
<evidence type="ECO:0000313" key="2">
    <source>
        <dbReference type="EMBL" id="KAK0510393.1"/>
    </source>
</evidence>
<dbReference type="AlphaFoldDB" id="A0AA39QWC6"/>
<proteinExistence type="predicted"/>
<dbReference type="Pfam" id="PF08242">
    <property type="entry name" value="Methyltransf_12"/>
    <property type="match status" value="1"/>
</dbReference>
<comment type="caution">
    <text evidence="2">The sequence shown here is derived from an EMBL/GenBank/DDBJ whole genome shotgun (WGS) entry which is preliminary data.</text>
</comment>
<dbReference type="Gene3D" id="3.40.50.150">
    <property type="entry name" value="Vaccinia Virus protein VP39"/>
    <property type="match status" value="1"/>
</dbReference>
<dbReference type="PANTHER" id="PTHR43591:SF110">
    <property type="entry name" value="RHODANESE DOMAIN-CONTAINING PROTEIN"/>
    <property type="match status" value="1"/>
</dbReference>
<organism evidence="2 3">
    <name type="scientific">Cladonia borealis</name>
    <dbReference type="NCBI Taxonomy" id="184061"/>
    <lineage>
        <taxon>Eukaryota</taxon>
        <taxon>Fungi</taxon>
        <taxon>Dikarya</taxon>
        <taxon>Ascomycota</taxon>
        <taxon>Pezizomycotina</taxon>
        <taxon>Lecanoromycetes</taxon>
        <taxon>OSLEUM clade</taxon>
        <taxon>Lecanoromycetidae</taxon>
        <taxon>Lecanorales</taxon>
        <taxon>Lecanorineae</taxon>
        <taxon>Cladoniaceae</taxon>
        <taxon>Cladonia</taxon>
    </lineage>
</organism>
<dbReference type="Proteomes" id="UP001166286">
    <property type="component" value="Unassembled WGS sequence"/>
</dbReference>
<keyword evidence="3" id="KW-1185">Reference proteome</keyword>
<evidence type="ECO:0000259" key="1">
    <source>
        <dbReference type="Pfam" id="PF08242"/>
    </source>
</evidence>
<sequence length="302" mass="34191">MTSNKPLSKQRGDNYVLARDYKSASRLNYEHYLWRESLGYDLHPTILQYLSELSINHDKNSDVGSSIGDDIDNENNHGPSPPIRIADIACGTAIWLHHVSRLLPHAQLDGYDISLAQCPPQQWLHSNIRLREWDLFTEPEPDMLAAYDVVHVRLLFVVVRAENPEPILENLKRLLKPGGYIQWDELSVSQSFILRTGDDVKAPLMERRVGGMKGLGMWVGELGKWMERSGFGDVRGWEVEEREGLARAFFDNHLAKDREMGEGRGGEDGKEGLRGVEGIYEESKGGAVICTPKIVWTGRKGW</sequence>
<accession>A0AA39QWC6</accession>
<dbReference type="InterPro" id="IPR013217">
    <property type="entry name" value="Methyltransf_12"/>
</dbReference>
<dbReference type="CDD" id="cd02440">
    <property type="entry name" value="AdoMet_MTases"/>
    <property type="match status" value="1"/>
</dbReference>
<protein>
    <recommendedName>
        <fullName evidence="1">Methyltransferase type 12 domain-containing protein</fullName>
    </recommendedName>
</protein>